<feature type="compositionally biased region" description="Low complexity" evidence="1">
    <location>
        <begin position="243"/>
        <end position="267"/>
    </location>
</feature>
<feature type="compositionally biased region" description="Polar residues" evidence="1">
    <location>
        <begin position="543"/>
        <end position="554"/>
    </location>
</feature>
<sequence length="627" mass="65552">MCIKILAHQVAHLPLQRIISSLLRGFLHLGLAHLLQVQLFMRLLPSNTTLLKKVRQLESESGCEDAPSTADSRVSQTQKTLYSQKFGIPAHPQNFALISPATPSLGNAGVNHTDKHQQQQTTNQPFAMSFTSHGLDFSSMTHNHAIFQSLPEAARHGYQMSLATAAAAQQQHHKKPEEVKSTTDLSNASTVGEDGKISSVSKFEQNLEPHPASDGCCFSCSKQTEQCCAVLNSATTTSHGSNSPHLPSQQHSLQQLHKQQLQLQQQQHRVKQASSHGGANVYIDRLPGNSNASKFPQGLAGFPPALIQSSASTQSSQWKAAARAATPSSSPAPALSASSSVKNQLPLQQQPRGPQQPAHQTQISFGVSPAKIAGQQCAGGGSGSATLACAANMVAGSPQNSISKNSVGSPLSSSVSKSGPSSPSVLPVLPFQKQQLVKGSSSSSSSMSPSNASTSNRSLPLSSILGNTHINSGPNSGAKVPSSSHPLQPHQLPKQHFPQAAAQLFFSNPYAQSQTSPSDAGASGATAGYFTQNHQRRPVDPQAHQNSPPGSTGMLSLGPPDPAKASAAMPNPAVKGMSAAGILQHPAQFAMMSSQAGSAAAFPYVQAMQSVPLKPSTTAEQKPAAGR</sequence>
<reference evidence="2 3" key="1">
    <citation type="journal article" date="2020" name="Nat. Food">
        <title>A phased Vanilla planifolia genome enables genetic improvement of flavour and production.</title>
        <authorList>
            <person name="Hasing T."/>
            <person name="Tang H."/>
            <person name="Brym M."/>
            <person name="Khazi F."/>
            <person name="Huang T."/>
            <person name="Chambers A.H."/>
        </authorList>
    </citation>
    <scope>NUCLEOTIDE SEQUENCE [LARGE SCALE GENOMIC DNA]</scope>
    <source>
        <tissue evidence="2">Leaf</tissue>
    </source>
</reference>
<comment type="caution">
    <text evidence="2">The sequence shown here is derived from an EMBL/GenBank/DDBJ whole genome shotgun (WGS) entry which is preliminary data.</text>
</comment>
<accession>A0A835PR68</accession>
<dbReference type="GO" id="GO:0042752">
    <property type="term" value="P:regulation of circadian rhythm"/>
    <property type="evidence" value="ECO:0007669"/>
    <property type="project" value="InterPro"/>
</dbReference>
<feature type="region of interest" description="Disordered" evidence="1">
    <location>
        <begin position="99"/>
        <end position="121"/>
    </location>
</feature>
<feature type="compositionally biased region" description="Low complexity" evidence="1">
    <location>
        <begin position="403"/>
        <end position="430"/>
    </location>
</feature>
<dbReference type="OrthoDB" id="10652933at2759"/>
<dbReference type="GO" id="GO:0005634">
    <property type="term" value="C:nucleus"/>
    <property type="evidence" value="ECO:0007669"/>
    <property type="project" value="TreeGrafter"/>
</dbReference>
<name>A0A835PR68_VANPL</name>
<evidence type="ECO:0000313" key="2">
    <source>
        <dbReference type="EMBL" id="KAG0456224.1"/>
    </source>
</evidence>
<feature type="region of interest" description="Disordered" evidence="1">
    <location>
        <begin position="399"/>
        <end position="492"/>
    </location>
</feature>
<feature type="compositionally biased region" description="Polar residues" evidence="1">
    <location>
        <begin position="459"/>
        <end position="486"/>
    </location>
</feature>
<dbReference type="EMBL" id="JADCNM010000013">
    <property type="protein sequence ID" value="KAG0456224.1"/>
    <property type="molecule type" value="Genomic_DNA"/>
</dbReference>
<feature type="region of interest" description="Disordered" evidence="1">
    <location>
        <begin position="166"/>
        <end position="195"/>
    </location>
</feature>
<organism evidence="2 3">
    <name type="scientific">Vanilla planifolia</name>
    <name type="common">Vanilla</name>
    <dbReference type="NCBI Taxonomy" id="51239"/>
    <lineage>
        <taxon>Eukaryota</taxon>
        <taxon>Viridiplantae</taxon>
        <taxon>Streptophyta</taxon>
        <taxon>Embryophyta</taxon>
        <taxon>Tracheophyta</taxon>
        <taxon>Spermatophyta</taxon>
        <taxon>Magnoliopsida</taxon>
        <taxon>Liliopsida</taxon>
        <taxon>Asparagales</taxon>
        <taxon>Orchidaceae</taxon>
        <taxon>Vanilloideae</taxon>
        <taxon>Vanilleae</taxon>
        <taxon>Vanilla</taxon>
    </lineage>
</organism>
<dbReference type="PANTHER" id="PTHR34798:SF2">
    <property type="entry name" value="PROTEIN TIME FOR COFFEE"/>
    <property type="match status" value="1"/>
</dbReference>
<dbReference type="Proteomes" id="UP000639772">
    <property type="component" value="Chromosome 13"/>
</dbReference>
<proteinExistence type="predicted"/>
<dbReference type="PANTHER" id="PTHR34798">
    <property type="entry name" value="PROTEIN TIME FOR COFFEE"/>
    <property type="match status" value="1"/>
</dbReference>
<dbReference type="AlphaFoldDB" id="A0A835PR68"/>
<feature type="region of interest" description="Disordered" evidence="1">
    <location>
        <begin position="536"/>
        <end position="569"/>
    </location>
</feature>
<feature type="region of interest" description="Disordered" evidence="1">
    <location>
        <begin position="235"/>
        <end position="285"/>
    </location>
</feature>
<feature type="region of interest" description="Disordered" evidence="1">
    <location>
        <begin position="318"/>
        <end position="361"/>
    </location>
</feature>
<evidence type="ECO:0000256" key="1">
    <source>
        <dbReference type="SAM" id="MobiDB-lite"/>
    </source>
</evidence>
<feature type="compositionally biased region" description="Low complexity" evidence="1">
    <location>
        <begin position="320"/>
        <end position="357"/>
    </location>
</feature>
<dbReference type="InterPro" id="IPR039317">
    <property type="entry name" value="TIC"/>
</dbReference>
<gene>
    <name evidence="2" type="ORF">HPP92_024012</name>
</gene>
<feature type="compositionally biased region" description="Low complexity" evidence="1">
    <location>
        <begin position="440"/>
        <end position="458"/>
    </location>
</feature>
<evidence type="ECO:0000313" key="3">
    <source>
        <dbReference type="Proteomes" id="UP000639772"/>
    </source>
</evidence>
<protein>
    <submittedName>
        <fullName evidence="2">Uncharacterized protein</fullName>
    </submittedName>
</protein>